<gene>
    <name evidence="4" type="ORF">CROQUDRAFT_672321</name>
</gene>
<accession>A0A9P6NI16</accession>
<evidence type="ECO:0000313" key="5">
    <source>
        <dbReference type="Proteomes" id="UP000886653"/>
    </source>
</evidence>
<feature type="domain" description="Ubiquinol-cytochrome c chaperone" evidence="3">
    <location>
        <begin position="117"/>
        <end position="285"/>
    </location>
</feature>
<dbReference type="InterPro" id="IPR007129">
    <property type="entry name" value="Ubiqinol_cyt_c_chaperone_CPB3"/>
</dbReference>
<feature type="compositionally biased region" description="Polar residues" evidence="2">
    <location>
        <begin position="45"/>
        <end position="57"/>
    </location>
</feature>
<dbReference type="GO" id="GO:0034551">
    <property type="term" value="P:mitochondrial respiratory chain complex III assembly"/>
    <property type="evidence" value="ECO:0007669"/>
    <property type="project" value="TreeGrafter"/>
</dbReference>
<dbReference type="Proteomes" id="UP000886653">
    <property type="component" value="Unassembled WGS sequence"/>
</dbReference>
<dbReference type="InterPro" id="IPR021150">
    <property type="entry name" value="Ubiq_cyt_c_chap"/>
</dbReference>
<dbReference type="PANTHER" id="PTHR12184:SF1">
    <property type="entry name" value="UBIQUINOL-CYTOCHROME-C REDUCTASE COMPLEX ASSEMBLY FACTOR 1"/>
    <property type="match status" value="1"/>
</dbReference>
<dbReference type="OrthoDB" id="10253878at2759"/>
<protein>
    <recommendedName>
        <fullName evidence="3">Ubiquinol-cytochrome c chaperone domain-containing protein</fullName>
    </recommendedName>
</protein>
<comment type="similarity">
    <text evidence="1">Belongs to the CBP3 family.</text>
</comment>
<sequence length="301" mass="33930">MNRLSWTRFKYSQSYHQLTLTSKLNVLPAYLPSSPSPLLISNLSTATSPTPQSNNGSHHVVGRSGKTYSPTIVKLITTLGKLLGYNLRTSHAITLTSDYYDHCAGRFEVEKAFWVSECGLPDSFQSWFQVTQLHMWLLTVRLRAMRQPLGNVYVQELVNHAFIDTEHRIRAPPHKVTKSTLVKGYMRTMLHQHYGAQTGLDWALVSEDDSDAFLAAAVWRNIFGAEWGRGMGGVKGLFKNGGGDETKEVEYSFESDSRFPEQLERVVVFIRSELVRLNKISDEEITGSQGQGSRLIQFGKL</sequence>
<dbReference type="EMBL" id="MU167293">
    <property type="protein sequence ID" value="KAG0144557.1"/>
    <property type="molecule type" value="Genomic_DNA"/>
</dbReference>
<evidence type="ECO:0000256" key="1">
    <source>
        <dbReference type="ARBA" id="ARBA00006407"/>
    </source>
</evidence>
<evidence type="ECO:0000313" key="4">
    <source>
        <dbReference type="EMBL" id="KAG0144557.1"/>
    </source>
</evidence>
<dbReference type="PANTHER" id="PTHR12184">
    <property type="entry name" value="UBIQUINOL-CYTOCHROME C REDUCTASE COMPLEX ASSEMBLY FACTOR 1 FAMILY MEMBER"/>
    <property type="match status" value="1"/>
</dbReference>
<evidence type="ECO:0000256" key="2">
    <source>
        <dbReference type="SAM" id="MobiDB-lite"/>
    </source>
</evidence>
<organism evidence="4 5">
    <name type="scientific">Cronartium quercuum f. sp. fusiforme G11</name>
    <dbReference type="NCBI Taxonomy" id="708437"/>
    <lineage>
        <taxon>Eukaryota</taxon>
        <taxon>Fungi</taxon>
        <taxon>Dikarya</taxon>
        <taxon>Basidiomycota</taxon>
        <taxon>Pucciniomycotina</taxon>
        <taxon>Pucciniomycetes</taxon>
        <taxon>Pucciniales</taxon>
        <taxon>Coleosporiaceae</taxon>
        <taxon>Cronartium</taxon>
    </lineage>
</organism>
<name>A0A9P6NI16_9BASI</name>
<feature type="region of interest" description="Disordered" evidence="2">
    <location>
        <begin position="42"/>
        <end position="61"/>
    </location>
</feature>
<keyword evidence="5" id="KW-1185">Reference proteome</keyword>
<evidence type="ECO:0000259" key="3">
    <source>
        <dbReference type="Pfam" id="PF03981"/>
    </source>
</evidence>
<reference evidence="4" key="1">
    <citation type="submission" date="2013-11" db="EMBL/GenBank/DDBJ databases">
        <title>Genome sequence of the fusiform rust pathogen reveals effectors for host alternation and coevolution with pine.</title>
        <authorList>
            <consortium name="DOE Joint Genome Institute"/>
            <person name="Smith K."/>
            <person name="Pendleton A."/>
            <person name="Kubisiak T."/>
            <person name="Anderson C."/>
            <person name="Salamov A."/>
            <person name="Aerts A."/>
            <person name="Riley R."/>
            <person name="Clum A."/>
            <person name="Lindquist E."/>
            <person name="Ence D."/>
            <person name="Campbell M."/>
            <person name="Kronenberg Z."/>
            <person name="Feau N."/>
            <person name="Dhillon B."/>
            <person name="Hamelin R."/>
            <person name="Burleigh J."/>
            <person name="Smith J."/>
            <person name="Yandell M."/>
            <person name="Nelson C."/>
            <person name="Grigoriev I."/>
            <person name="Davis J."/>
        </authorList>
    </citation>
    <scope>NUCLEOTIDE SEQUENCE</scope>
    <source>
        <strain evidence="4">G11</strain>
    </source>
</reference>
<proteinExistence type="inferred from homology"/>
<comment type="caution">
    <text evidence="4">The sequence shown here is derived from an EMBL/GenBank/DDBJ whole genome shotgun (WGS) entry which is preliminary data.</text>
</comment>
<dbReference type="AlphaFoldDB" id="A0A9P6NI16"/>
<dbReference type="GO" id="GO:0005739">
    <property type="term" value="C:mitochondrion"/>
    <property type="evidence" value="ECO:0007669"/>
    <property type="project" value="TreeGrafter"/>
</dbReference>
<dbReference type="Pfam" id="PF03981">
    <property type="entry name" value="Ubiq_cyt_C_chap"/>
    <property type="match status" value="1"/>
</dbReference>